<comment type="function">
    <text evidence="2">Antitoxin component of a type II toxin-antitoxin (TA) system.</text>
</comment>
<organism evidence="3 4">
    <name type="scientific">Streptomyces synnematoformans</name>
    <dbReference type="NCBI Taxonomy" id="415721"/>
    <lineage>
        <taxon>Bacteria</taxon>
        <taxon>Bacillati</taxon>
        <taxon>Actinomycetota</taxon>
        <taxon>Actinomycetes</taxon>
        <taxon>Kitasatosporales</taxon>
        <taxon>Streptomycetaceae</taxon>
        <taxon>Streptomyces</taxon>
    </lineage>
</organism>
<evidence type="ECO:0000313" key="4">
    <source>
        <dbReference type="Proteomes" id="UP001500443"/>
    </source>
</evidence>
<gene>
    <name evidence="3" type="ORF">GCM10009802_14040</name>
</gene>
<keyword evidence="4" id="KW-1185">Reference proteome</keyword>
<name>A0ABN2XQ02_9ACTN</name>
<evidence type="ECO:0000256" key="1">
    <source>
        <dbReference type="ARBA" id="ARBA00009981"/>
    </source>
</evidence>
<dbReference type="Gene3D" id="3.40.1620.10">
    <property type="entry name" value="YefM-like domain"/>
    <property type="match status" value="1"/>
</dbReference>
<dbReference type="RefSeq" id="WP_344288922.1">
    <property type="nucleotide sequence ID" value="NZ_BAAAPF010000024.1"/>
</dbReference>
<dbReference type="InterPro" id="IPR006442">
    <property type="entry name" value="Antitoxin_Phd/YefM"/>
</dbReference>
<reference evidence="3 4" key="1">
    <citation type="journal article" date="2019" name="Int. J. Syst. Evol. Microbiol.">
        <title>The Global Catalogue of Microorganisms (GCM) 10K type strain sequencing project: providing services to taxonomists for standard genome sequencing and annotation.</title>
        <authorList>
            <consortium name="The Broad Institute Genomics Platform"/>
            <consortium name="The Broad Institute Genome Sequencing Center for Infectious Disease"/>
            <person name="Wu L."/>
            <person name="Ma J."/>
        </authorList>
    </citation>
    <scope>NUCLEOTIDE SEQUENCE [LARGE SCALE GENOMIC DNA]</scope>
    <source>
        <strain evidence="3 4">JCM 15481</strain>
    </source>
</reference>
<dbReference type="Pfam" id="PF02604">
    <property type="entry name" value="PhdYeFM_antitox"/>
    <property type="match status" value="1"/>
</dbReference>
<dbReference type="EMBL" id="BAAAPF010000024">
    <property type="protein sequence ID" value="GAA2114570.1"/>
    <property type="molecule type" value="Genomic_DNA"/>
</dbReference>
<sequence>MSDVGIGEAGARLEMLVQQVASGRERVVITGDGGVPAAVLISPEELADLEDRLALAQYELSKARDTVETESHDEVVCAVYGRGTAHGQGAA</sequence>
<dbReference type="InterPro" id="IPR036165">
    <property type="entry name" value="YefM-like_sf"/>
</dbReference>
<dbReference type="Proteomes" id="UP001500443">
    <property type="component" value="Unassembled WGS sequence"/>
</dbReference>
<dbReference type="SUPFAM" id="SSF143120">
    <property type="entry name" value="YefM-like"/>
    <property type="match status" value="1"/>
</dbReference>
<evidence type="ECO:0000256" key="2">
    <source>
        <dbReference type="RuleBase" id="RU362080"/>
    </source>
</evidence>
<dbReference type="NCBIfam" id="TIGR01552">
    <property type="entry name" value="phd_fam"/>
    <property type="match status" value="1"/>
</dbReference>
<evidence type="ECO:0000313" key="3">
    <source>
        <dbReference type="EMBL" id="GAA2114570.1"/>
    </source>
</evidence>
<protein>
    <recommendedName>
        <fullName evidence="2">Antitoxin</fullName>
    </recommendedName>
</protein>
<accession>A0ABN2XQ02</accession>
<comment type="caution">
    <text evidence="3">The sequence shown here is derived from an EMBL/GenBank/DDBJ whole genome shotgun (WGS) entry which is preliminary data.</text>
</comment>
<proteinExistence type="inferred from homology"/>
<comment type="similarity">
    <text evidence="1 2">Belongs to the phD/YefM antitoxin family.</text>
</comment>